<evidence type="ECO:0000256" key="9">
    <source>
        <dbReference type="ARBA" id="ARBA00023306"/>
    </source>
</evidence>
<keyword evidence="3 10" id="KW-1003">Cell membrane</keyword>
<keyword evidence="9 10" id="KW-0131">Cell cycle</keyword>
<evidence type="ECO:0000256" key="2">
    <source>
        <dbReference type="ARBA" id="ARBA00010442"/>
    </source>
</evidence>
<dbReference type="HAMAP" id="MF_02202">
    <property type="entry name" value="TolQ"/>
    <property type="match status" value="1"/>
</dbReference>
<keyword evidence="6 10" id="KW-0812">Transmembrane</keyword>
<dbReference type="Proteomes" id="UP000186513">
    <property type="component" value="Unassembled WGS sequence"/>
</dbReference>
<evidence type="ECO:0000256" key="3">
    <source>
        <dbReference type="ARBA" id="ARBA00022475"/>
    </source>
</evidence>
<reference evidence="12 13" key="1">
    <citation type="submission" date="2016-11" db="EMBL/GenBank/DDBJ databases">
        <authorList>
            <person name="Jaros S."/>
            <person name="Januszkiewicz K."/>
            <person name="Wedrychowicz H."/>
        </authorList>
    </citation>
    <scope>NUCLEOTIDE SEQUENCE [LARGE SCALE GENOMIC DNA]</scope>
    <source>
        <strain evidence="12 13">DSM 18899</strain>
    </source>
</reference>
<dbReference type="InterPro" id="IPR014163">
    <property type="entry name" value="Tol-Pal_TolQ"/>
</dbReference>
<keyword evidence="5 10" id="KW-0132">Cell division</keyword>
<feature type="transmembrane region" description="Helical" evidence="10">
    <location>
        <begin position="145"/>
        <end position="168"/>
    </location>
</feature>
<evidence type="ECO:0000256" key="4">
    <source>
        <dbReference type="ARBA" id="ARBA00022519"/>
    </source>
</evidence>
<sequence length="241" mass="26778">MRARRIQHIRNTGLEASLTTHDMSIFSLISNASLVVQLVMLALLLLSLMSWWFIFSKWFSLNHARSKTDQFETSFWGGSDLNSLYQQISRDGHGVGMEKMFEAGFAEFLKLRRQAGMDLSDVMDGTRRAMKAAFQREVDRLDAHANFLATVGSISPYIGLFGTVWGIMNAFLGLSNVGQATLSQVAPGIAEALVATAIGLFAAIPAVVAYNRFAHDVDKLANRFESFMEEFSNILQRQAAK</sequence>
<dbReference type="EMBL" id="FPKR01000001">
    <property type="protein sequence ID" value="SFZ70395.1"/>
    <property type="molecule type" value="Genomic_DNA"/>
</dbReference>
<dbReference type="GO" id="GO:0005886">
    <property type="term" value="C:plasma membrane"/>
    <property type="evidence" value="ECO:0007669"/>
    <property type="project" value="UniProtKB-SubCell"/>
</dbReference>
<evidence type="ECO:0000256" key="1">
    <source>
        <dbReference type="ARBA" id="ARBA00004651"/>
    </source>
</evidence>
<feature type="transmembrane region" description="Helical" evidence="10">
    <location>
        <begin position="34"/>
        <end position="55"/>
    </location>
</feature>
<dbReference type="InterPro" id="IPR002898">
    <property type="entry name" value="MotA_ExbB_proton_chnl"/>
</dbReference>
<dbReference type="NCBIfam" id="TIGR02796">
    <property type="entry name" value="tolQ"/>
    <property type="match status" value="1"/>
</dbReference>
<dbReference type="PANTHER" id="PTHR30625">
    <property type="entry name" value="PROTEIN TOLQ"/>
    <property type="match status" value="1"/>
</dbReference>
<dbReference type="AlphaFoldDB" id="A0A1K2H3Y0"/>
<gene>
    <name evidence="10" type="primary">tolQ</name>
    <name evidence="12" type="ORF">SAMN02745887_00193</name>
</gene>
<feature type="domain" description="MotA/TolQ/ExbB proton channel" evidence="11">
    <location>
        <begin position="100"/>
        <end position="225"/>
    </location>
</feature>
<dbReference type="STRING" id="1121279.SAMN02745887_00193"/>
<comment type="subunit">
    <text evidence="10">The Tol-Pal system is composed of five core proteins: the inner membrane proteins TolA, TolQ and TolR, the periplasmic protein TolB and the outer membrane protein Pal. They form a network linking the inner and outer membranes and the peptidoglycan layer.</text>
</comment>
<organism evidence="12 13">
    <name type="scientific">Chitinimonas taiwanensis DSM 18899</name>
    <dbReference type="NCBI Taxonomy" id="1121279"/>
    <lineage>
        <taxon>Bacteria</taxon>
        <taxon>Pseudomonadati</taxon>
        <taxon>Pseudomonadota</taxon>
        <taxon>Betaproteobacteria</taxon>
        <taxon>Neisseriales</taxon>
        <taxon>Chitinibacteraceae</taxon>
        <taxon>Chitinimonas</taxon>
    </lineage>
</organism>
<dbReference type="InterPro" id="IPR050790">
    <property type="entry name" value="ExbB/TolQ_transport"/>
</dbReference>
<evidence type="ECO:0000313" key="12">
    <source>
        <dbReference type="EMBL" id="SFZ70395.1"/>
    </source>
</evidence>
<comment type="similarity">
    <text evidence="2 10">Belongs to the ExbB/TolQ family.</text>
</comment>
<evidence type="ECO:0000256" key="10">
    <source>
        <dbReference type="HAMAP-Rule" id="MF_02202"/>
    </source>
</evidence>
<accession>A0A1K2H3Y0</accession>
<comment type="function">
    <text evidence="10">Part of the Tol-Pal system, which plays a role in outer membrane invagination during cell division and is important for maintaining outer membrane integrity.</text>
</comment>
<evidence type="ECO:0000256" key="6">
    <source>
        <dbReference type="ARBA" id="ARBA00022692"/>
    </source>
</evidence>
<evidence type="ECO:0000259" key="11">
    <source>
        <dbReference type="Pfam" id="PF01618"/>
    </source>
</evidence>
<dbReference type="GO" id="GO:0017038">
    <property type="term" value="P:protein import"/>
    <property type="evidence" value="ECO:0007669"/>
    <property type="project" value="TreeGrafter"/>
</dbReference>
<keyword evidence="7 10" id="KW-1133">Transmembrane helix</keyword>
<dbReference type="PANTHER" id="PTHR30625:SF3">
    <property type="entry name" value="TOL-PAL SYSTEM PROTEIN TOLQ"/>
    <property type="match status" value="1"/>
</dbReference>
<evidence type="ECO:0000313" key="13">
    <source>
        <dbReference type="Proteomes" id="UP000186513"/>
    </source>
</evidence>
<evidence type="ECO:0000256" key="7">
    <source>
        <dbReference type="ARBA" id="ARBA00022989"/>
    </source>
</evidence>
<feature type="transmembrane region" description="Helical" evidence="10">
    <location>
        <begin position="188"/>
        <end position="210"/>
    </location>
</feature>
<protein>
    <recommendedName>
        <fullName evidence="10">Tol-Pal system protein TolQ</fullName>
    </recommendedName>
</protein>
<keyword evidence="8 10" id="KW-0472">Membrane</keyword>
<proteinExistence type="inferred from homology"/>
<comment type="subcellular location">
    <subcellularLocation>
        <location evidence="10">Cell inner membrane</location>
        <topology evidence="10">Multi-pass membrane protein</topology>
    </subcellularLocation>
    <subcellularLocation>
        <location evidence="1">Cell membrane</location>
        <topology evidence="1">Multi-pass membrane protein</topology>
    </subcellularLocation>
</comment>
<keyword evidence="13" id="KW-1185">Reference proteome</keyword>
<dbReference type="GO" id="GO:0051301">
    <property type="term" value="P:cell division"/>
    <property type="evidence" value="ECO:0007669"/>
    <property type="project" value="UniProtKB-UniRule"/>
</dbReference>
<evidence type="ECO:0000256" key="5">
    <source>
        <dbReference type="ARBA" id="ARBA00022618"/>
    </source>
</evidence>
<dbReference type="Pfam" id="PF01618">
    <property type="entry name" value="MotA_ExbB"/>
    <property type="match status" value="1"/>
</dbReference>
<name>A0A1K2H3Y0_9NEIS</name>
<evidence type="ECO:0000256" key="8">
    <source>
        <dbReference type="ARBA" id="ARBA00023136"/>
    </source>
</evidence>
<keyword evidence="4 10" id="KW-0997">Cell inner membrane</keyword>
<dbReference type="GO" id="GO:0043213">
    <property type="term" value="P:bacteriocin transport"/>
    <property type="evidence" value="ECO:0007669"/>
    <property type="project" value="InterPro"/>
</dbReference>